<proteinExistence type="predicted"/>
<gene>
    <name evidence="1" type="ORF">PV07_05826</name>
</gene>
<name>A0A0D2AXP6_9EURO</name>
<dbReference type="AlphaFoldDB" id="A0A0D2AXP6"/>
<dbReference type="RefSeq" id="XP_016250263.1">
    <property type="nucleotide sequence ID" value="XM_016392744.1"/>
</dbReference>
<reference evidence="1 2" key="1">
    <citation type="submission" date="2015-01" db="EMBL/GenBank/DDBJ databases">
        <title>The Genome Sequence of Cladophialophora immunda CBS83496.</title>
        <authorList>
            <consortium name="The Broad Institute Genomics Platform"/>
            <person name="Cuomo C."/>
            <person name="de Hoog S."/>
            <person name="Gorbushina A."/>
            <person name="Stielow B."/>
            <person name="Teixiera M."/>
            <person name="Abouelleil A."/>
            <person name="Chapman S.B."/>
            <person name="Priest M."/>
            <person name="Young S.K."/>
            <person name="Wortman J."/>
            <person name="Nusbaum C."/>
            <person name="Birren B."/>
        </authorList>
    </citation>
    <scope>NUCLEOTIDE SEQUENCE [LARGE SCALE GENOMIC DNA]</scope>
    <source>
        <strain evidence="1 2">CBS 83496</strain>
    </source>
</reference>
<dbReference type="Proteomes" id="UP000054466">
    <property type="component" value="Unassembled WGS sequence"/>
</dbReference>
<evidence type="ECO:0000313" key="2">
    <source>
        <dbReference type="Proteomes" id="UP000054466"/>
    </source>
</evidence>
<evidence type="ECO:0000313" key="1">
    <source>
        <dbReference type="EMBL" id="KIW30047.1"/>
    </source>
</evidence>
<organism evidence="1 2">
    <name type="scientific">Cladophialophora immunda</name>
    <dbReference type="NCBI Taxonomy" id="569365"/>
    <lineage>
        <taxon>Eukaryota</taxon>
        <taxon>Fungi</taxon>
        <taxon>Dikarya</taxon>
        <taxon>Ascomycota</taxon>
        <taxon>Pezizomycotina</taxon>
        <taxon>Eurotiomycetes</taxon>
        <taxon>Chaetothyriomycetidae</taxon>
        <taxon>Chaetothyriales</taxon>
        <taxon>Herpotrichiellaceae</taxon>
        <taxon>Cladophialophora</taxon>
    </lineage>
</organism>
<sequence length="65" mass="7295">MSKRLLEGSPETPRSKAIPALTAKQAEALDAVHFIAEANSVKLSHEERRHVCHQQNDYPVFPRST</sequence>
<dbReference type="OrthoDB" id="4431645at2759"/>
<dbReference type="VEuPathDB" id="FungiDB:PV07_05826"/>
<protein>
    <submittedName>
        <fullName evidence="1">Uncharacterized protein</fullName>
    </submittedName>
</protein>
<dbReference type="HOGENOM" id="CLU_2849514_0_0_1"/>
<keyword evidence="2" id="KW-1185">Reference proteome</keyword>
<dbReference type="EMBL" id="KN847042">
    <property type="protein sequence ID" value="KIW30047.1"/>
    <property type="molecule type" value="Genomic_DNA"/>
</dbReference>
<dbReference type="GeneID" id="27345020"/>
<accession>A0A0D2AXP6</accession>